<name>A0A1H9TBB0_9PSEU</name>
<keyword evidence="4" id="KW-1185">Reference proteome</keyword>
<dbReference type="PANTHER" id="PTHR38436:SF1">
    <property type="entry name" value="ESTER CYCLASE"/>
    <property type="match status" value="1"/>
</dbReference>
<dbReference type="InterPro" id="IPR032710">
    <property type="entry name" value="NTF2-like_dom_sf"/>
</dbReference>
<gene>
    <name evidence="3" type="ORF">SAMN04487818_106153</name>
</gene>
<protein>
    <recommendedName>
        <fullName evidence="2">SnoaL-like domain-containing protein</fullName>
    </recommendedName>
</protein>
<feature type="signal peptide" evidence="1">
    <location>
        <begin position="1"/>
        <end position="28"/>
    </location>
</feature>
<proteinExistence type="predicted"/>
<accession>A0A1H9TBB0</accession>
<evidence type="ECO:0000313" key="3">
    <source>
        <dbReference type="EMBL" id="SER94069.1"/>
    </source>
</evidence>
<dbReference type="GO" id="GO:0030638">
    <property type="term" value="P:polyketide metabolic process"/>
    <property type="evidence" value="ECO:0007669"/>
    <property type="project" value="InterPro"/>
</dbReference>
<dbReference type="Pfam" id="PF12680">
    <property type="entry name" value="SnoaL_2"/>
    <property type="match status" value="1"/>
</dbReference>
<evidence type="ECO:0000259" key="2">
    <source>
        <dbReference type="Pfam" id="PF12680"/>
    </source>
</evidence>
<feature type="chain" id="PRO_5038676650" description="SnoaL-like domain-containing protein" evidence="1">
    <location>
        <begin position="29"/>
        <end position="187"/>
    </location>
</feature>
<dbReference type="PANTHER" id="PTHR38436">
    <property type="entry name" value="POLYKETIDE CYCLASE SNOAL-LIKE DOMAIN"/>
    <property type="match status" value="1"/>
</dbReference>
<reference evidence="4" key="1">
    <citation type="submission" date="2016-10" db="EMBL/GenBank/DDBJ databases">
        <authorList>
            <person name="Varghese N."/>
            <person name="Submissions S."/>
        </authorList>
    </citation>
    <scope>NUCLEOTIDE SEQUENCE [LARGE SCALE GENOMIC DNA]</scope>
    <source>
        <strain evidence="4">DSM 44260</strain>
    </source>
</reference>
<dbReference type="InterPro" id="IPR037401">
    <property type="entry name" value="SnoaL-like"/>
</dbReference>
<dbReference type="Proteomes" id="UP000199051">
    <property type="component" value="Unassembled WGS sequence"/>
</dbReference>
<dbReference type="InterPro" id="IPR006311">
    <property type="entry name" value="TAT_signal"/>
</dbReference>
<dbReference type="RefSeq" id="WP_092778598.1">
    <property type="nucleotide sequence ID" value="NZ_FOGI01000006.1"/>
</dbReference>
<evidence type="ECO:0000313" key="4">
    <source>
        <dbReference type="Proteomes" id="UP000199051"/>
    </source>
</evidence>
<dbReference type="Gene3D" id="3.10.450.50">
    <property type="match status" value="1"/>
</dbReference>
<dbReference type="InterPro" id="IPR009959">
    <property type="entry name" value="Cyclase_SnoaL-like"/>
</dbReference>
<dbReference type="SUPFAM" id="SSF54427">
    <property type="entry name" value="NTF2-like"/>
    <property type="match status" value="1"/>
</dbReference>
<dbReference type="PROSITE" id="PS51318">
    <property type="entry name" value="TAT"/>
    <property type="match status" value="1"/>
</dbReference>
<keyword evidence="1" id="KW-0732">Signal</keyword>
<evidence type="ECO:0000256" key="1">
    <source>
        <dbReference type="SAM" id="SignalP"/>
    </source>
</evidence>
<dbReference type="EMBL" id="FOGI01000006">
    <property type="protein sequence ID" value="SER94069.1"/>
    <property type="molecule type" value="Genomic_DNA"/>
</dbReference>
<sequence>MSRTARRLLTATALVAGLALTSSSLSVAEPAGPAAAQDSAHRHFPRIVEQWADAWNRGDANALSALFTADGTYTDHAFQASFTGRAGVKQWVELTKRAITPLHATVHTAFRSGDQVAVTWTFSGTSTDQNPFTPPNNPAGRSFAVKATSVFTLHRDHIATADDYYNLADLLRQVGLPAGPFTPPGQG</sequence>
<feature type="domain" description="SnoaL-like" evidence="2">
    <location>
        <begin position="48"/>
        <end position="158"/>
    </location>
</feature>
<organism evidence="3 4">
    <name type="scientific">Actinokineospora terrae</name>
    <dbReference type="NCBI Taxonomy" id="155974"/>
    <lineage>
        <taxon>Bacteria</taxon>
        <taxon>Bacillati</taxon>
        <taxon>Actinomycetota</taxon>
        <taxon>Actinomycetes</taxon>
        <taxon>Pseudonocardiales</taxon>
        <taxon>Pseudonocardiaceae</taxon>
        <taxon>Actinokineospora</taxon>
    </lineage>
</organism>
<dbReference type="AlphaFoldDB" id="A0A1H9TBB0"/>